<dbReference type="Proteomes" id="UP000790787">
    <property type="component" value="Chromosome 17"/>
</dbReference>
<keyword evidence="1" id="KW-1185">Reference proteome</keyword>
<protein>
    <submittedName>
        <fullName evidence="2">Uncharacterized protein LOC142172167</fullName>
    </submittedName>
</protein>
<accession>A0AC58T494</accession>
<dbReference type="RefSeq" id="XP_075092052.1">
    <property type="nucleotide sequence ID" value="XM_075235951.1"/>
</dbReference>
<reference evidence="1" key="1">
    <citation type="journal article" date="2014" name="Nat. Commun.">
        <title>The tobacco genome sequence and its comparison with those of tomato and potato.</title>
        <authorList>
            <person name="Sierro N."/>
            <person name="Battey J.N."/>
            <person name="Ouadi S."/>
            <person name="Bakaher N."/>
            <person name="Bovet L."/>
            <person name="Willig A."/>
            <person name="Goepfert S."/>
            <person name="Peitsch M.C."/>
            <person name="Ivanov N.V."/>
        </authorList>
    </citation>
    <scope>NUCLEOTIDE SEQUENCE [LARGE SCALE GENOMIC DNA]</scope>
</reference>
<evidence type="ECO:0000313" key="1">
    <source>
        <dbReference type="Proteomes" id="UP000790787"/>
    </source>
</evidence>
<evidence type="ECO:0000313" key="2">
    <source>
        <dbReference type="RefSeq" id="XP_075092052.1"/>
    </source>
</evidence>
<organism evidence="1 2">
    <name type="scientific">Nicotiana tabacum</name>
    <name type="common">Common tobacco</name>
    <dbReference type="NCBI Taxonomy" id="4097"/>
    <lineage>
        <taxon>Eukaryota</taxon>
        <taxon>Viridiplantae</taxon>
        <taxon>Streptophyta</taxon>
        <taxon>Embryophyta</taxon>
        <taxon>Tracheophyta</taxon>
        <taxon>Spermatophyta</taxon>
        <taxon>Magnoliopsida</taxon>
        <taxon>eudicotyledons</taxon>
        <taxon>Gunneridae</taxon>
        <taxon>Pentapetalae</taxon>
        <taxon>asterids</taxon>
        <taxon>lamiids</taxon>
        <taxon>Solanales</taxon>
        <taxon>Solanaceae</taxon>
        <taxon>Nicotianoideae</taxon>
        <taxon>Nicotianeae</taxon>
        <taxon>Nicotiana</taxon>
    </lineage>
</organism>
<sequence length="139" mass="16503">MPESVDQQKWLDRWSRLLPPNFGGKRSEDPHDFIDRWKDRLRNMGILESNGVDFTTFQPEDKAHIWWQAYLLSRLTGSPPLTWDKFTHLFLEKYIPPSERQELPGQFERLCEGHMFVTDYEARFTNLSRHASIILPIDA</sequence>
<name>A0AC58T494_TOBAC</name>
<reference evidence="2" key="2">
    <citation type="submission" date="2025-08" db="UniProtKB">
        <authorList>
            <consortium name="RefSeq"/>
        </authorList>
    </citation>
    <scope>IDENTIFICATION</scope>
    <source>
        <tissue evidence="2">Leaf</tissue>
    </source>
</reference>
<proteinExistence type="predicted"/>
<gene>
    <name evidence="2" type="primary">LOC142172167</name>
</gene>